<reference evidence="1" key="2">
    <citation type="journal article" date="2023" name="ISME Commun">
        <title>Characterization of a bloom-associated alphaproteobacterial lineage, 'Candidatus Phycosocius': insights into freshwater algal-bacterial interactions.</title>
        <authorList>
            <person name="Tanabe Y."/>
            <person name="Yamaguchi H."/>
            <person name="Yoshida M."/>
            <person name="Kai A."/>
            <person name="Okazaki Y."/>
        </authorList>
    </citation>
    <scope>NUCLEOTIDE SEQUENCE</scope>
    <source>
        <strain evidence="1">BOTRYCO-1</strain>
    </source>
</reference>
<protein>
    <submittedName>
        <fullName evidence="1">Uncharacterized protein</fullName>
    </submittedName>
</protein>
<keyword evidence="2" id="KW-1185">Reference proteome</keyword>
<evidence type="ECO:0000313" key="1">
    <source>
        <dbReference type="EMBL" id="GIU68142.1"/>
    </source>
</evidence>
<proteinExistence type="predicted"/>
<sequence>MRMETLQTIAAGYGRRLDVVETGLRRRFSDDFKLSVVAESYAAGAVMTQRARP</sequence>
<dbReference type="Proteomes" id="UP001161064">
    <property type="component" value="Unassembled WGS sequence"/>
</dbReference>
<name>A0ABQ4PYQ2_9PROT</name>
<accession>A0ABQ4PYQ2</accession>
<comment type="caution">
    <text evidence="1">The sequence shown here is derived from an EMBL/GenBank/DDBJ whole genome shotgun (WGS) entry which is preliminary data.</text>
</comment>
<organism evidence="1 2">
    <name type="scientific">Candidatus Phycosocius spiralis</name>
    <dbReference type="NCBI Taxonomy" id="2815099"/>
    <lineage>
        <taxon>Bacteria</taxon>
        <taxon>Pseudomonadati</taxon>
        <taxon>Pseudomonadota</taxon>
        <taxon>Alphaproteobacteria</taxon>
        <taxon>Caulobacterales</taxon>
        <taxon>Caulobacterales incertae sedis</taxon>
        <taxon>Candidatus Phycosocius</taxon>
    </lineage>
</organism>
<gene>
    <name evidence="1" type="ORF">PsB1_2296</name>
</gene>
<dbReference type="EMBL" id="BPFZ01000026">
    <property type="protein sequence ID" value="GIU68142.1"/>
    <property type="molecule type" value="Genomic_DNA"/>
</dbReference>
<evidence type="ECO:0000313" key="2">
    <source>
        <dbReference type="Proteomes" id="UP001161064"/>
    </source>
</evidence>
<reference evidence="1" key="1">
    <citation type="submission" date="2021-05" db="EMBL/GenBank/DDBJ databases">
        <authorList>
            <person name="Tanabe Y."/>
        </authorList>
    </citation>
    <scope>NUCLEOTIDE SEQUENCE</scope>
    <source>
        <strain evidence="1">BOTRYCO-1</strain>
    </source>
</reference>